<organism evidence="2 3">
    <name type="scientific">Pleurodeles waltl</name>
    <name type="common">Iberian ribbed newt</name>
    <dbReference type="NCBI Taxonomy" id="8319"/>
    <lineage>
        <taxon>Eukaryota</taxon>
        <taxon>Metazoa</taxon>
        <taxon>Chordata</taxon>
        <taxon>Craniata</taxon>
        <taxon>Vertebrata</taxon>
        <taxon>Euteleostomi</taxon>
        <taxon>Amphibia</taxon>
        <taxon>Batrachia</taxon>
        <taxon>Caudata</taxon>
        <taxon>Salamandroidea</taxon>
        <taxon>Salamandridae</taxon>
        <taxon>Pleurodelinae</taxon>
        <taxon>Pleurodeles</taxon>
    </lineage>
</organism>
<comment type="caution">
    <text evidence="2">The sequence shown here is derived from an EMBL/GenBank/DDBJ whole genome shotgun (WGS) entry which is preliminary data.</text>
</comment>
<gene>
    <name evidence="2" type="ORF">NDU88_002510</name>
</gene>
<sequence>MSSGGSHISSAIRGVRSGPPVNGEREELDPLRSELLSLRSASFLVSGCEHANVLTSFKACVWSFAICDFVGRVKMTSWLMVPRDPLCTSPIGTSSRAPGGPICCRSACVRAVGPAPLSYVRCRSSFNIVLFHSLCAQREARQLASRLGHRQRDVSAVIPSHLEYANRCGSSACPAQLLAHFYSLGRRSTGARSRVLPDTRCCYNQQQRWSPARAGICTSPHPTAVPTLTLTSVLGCRLGRAIQVFKPTQLPGRGRLPRLRCRTGGHHRPSCYGALTAQPGATLDRLGWRVPCAPSAPQRSHC</sequence>
<dbReference type="Proteomes" id="UP001066276">
    <property type="component" value="Chromosome 6"/>
</dbReference>
<name>A0AAV7Q688_PLEWA</name>
<evidence type="ECO:0000313" key="3">
    <source>
        <dbReference type="Proteomes" id="UP001066276"/>
    </source>
</evidence>
<protein>
    <submittedName>
        <fullName evidence="2">Uncharacterized protein</fullName>
    </submittedName>
</protein>
<accession>A0AAV7Q688</accession>
<evidence type="ECO:0000256" key="1">
    <source>
        <dbReference type="SAM" id="MobiDB-lite"/>
    </source>
</evidence>
<keyword evidence="3" id="KW-1185">Reference proteome</keyword>
<proteinExistence type="predicted"/>
<reference evidence="2" key="1">
    <citation type="journal article" date="2022" name="bioRxiv">
        <title>Sequencing and chromosome-scale assembly of the giantPleurodeles waltlgenome.</title>
        <authorList>
            <person name="Brown T."/>
            <person name="Elewa A."/>
            <person name="Iarovenko S."/>
            <person name="Subramanian E."/>
            <person name="Araus A.J."/>
            <person name="Petzold A."/>
            <person name="Susuki M."/>
            <person name="Suzuki K.-i.T."/>
            <person name="Hayashi T."/>
            <person name="Toyoda A."/>
            <person name="Oliveira C."/>
            <person name="Osipova E."/>
            <person name="Leigh N.D."/>
            <person name="Simon A."/>
            <person name="Yun M.H."/>
        </authorList>
    </citation>
    <scope>NUCLEOTIDE SEQUENCE</scope>
    <source>
        <strain evidence="2">20211129_DDA</strain>
        <tissue evidence="2">Liver</tissue>
    </source>
</reference>
<dbReference type="EMBL" id="JANPWB010000010">
    <property type="protein sequence ID" value="KAJ1136092.1"/>
    <property type="molecule type" value="Genomic_DNA"/>
</dbReference>
<evidence type="ECO:0000313" key="2">
    <source>
        <dbReference type="EMBL" id="KAJ1136092.1"/>
    </source>
</evidence>
<dbReference type="AlphaFoldDB" id="A0AAV7Q688"/>
<feature type="region of interest" description="Disordered" evidence="1">
    <location>
        <begin position="1"/>
        <end position="26"/>
    </location>
</feature>